<gene>
    <name evidence="2" type="ORF">FYC62_01190</name>
</gene>
<sequence>MADKVKFTLEYEIKCSPKILYSFISEPNGLSQWFADDVFIKDHVYTFVWDDGEEQKAKMLSSKESKSVKFAWIDDEPYTFFELEIMKDELTNDVALVITDFALQENLKDRQLIWNIQIENLLSVIGA</sequence>
<reference evidence="2 3" key="1">
    <citation type="submission" date="2019-08" db="EMBL/GenBank/DDBJ databases">
        <title>Pedobacter sp. nov., isolated from Han river, South Korea.</title>
        <authorList>
            <person name="Lee D.-H."/>
            <person name="Kim Y.-S."/>
            <person name="Hwang E.-M."/>
            <person name="Le Tran T.C."/>
            <person name="Cha C.-J."/>
        </authorList>
    </citation>
    <scope>NUCLEOTIDE SEQUENCE [LARGE SCALE GENOMIC DNA]</scope>
    <source>
        <strain evidence="2 3">CJ43</strain>
    </source>
</reference>
<dbReference type="EMBL" id="CP043329">
    <property type="protein sequence ID" value="QEK50433.1"/>
    <property type="molecule type" value="Genomic_DNA"/>
</dbReference>
<name>A0A5C0VF11_9SPHI</name>
<dbReference type="SUPFAM" id="SSF55961">
    <property type="entry name" value="Bet v1-like"/>
    <property type="match status" value="1"/>
</dbReference>
<feature type="domain" description="START-like" evidence="1">
    <location>
        <begin position="1"/>
        <end position="127"/>
    </location>
</feature>
<dbReference type="InterPro" id="IPR023393">
    <property type="entry name" value="START-like_dom_sf"/>
</dbReference>
<keyword evidence="3" id="KW-1185">Reference proteome</keyword>
<dbReference type="Gene3D" id="3.30.530.20">
    <property type="match status" value="1"/>
</dbReference>
<proteinExistence type="predicted"/>
<evidence type="ECO:0000313" key="3">
    <source>
        <dbReference type="Proteomes" id="UP000323653"/>
    </source>
</evidence>
<dbReference type="RefSeq" id="WP_039449710.1">
    <property type="nucleotide sequence ID" value="NZ_CP043329.1"/>
</dbReference>
<dbReference type="KEGG" id="pej:FYC62_01190"/>
<dbReference type="AlphaFoldDB" id="A0A5C0VF11"/>
<protein>
    <recommendedName>
        <fullName evidence="1">START-like domain-containing protein</fullName>
    </recommendedName>
</protein>
<dbReference type="Proteomes" id="UP000323653">
    <property type="component" value="Chromosome"/>
</dbReference>
<dbReference type="InterPro" id="IPR045736">
    <property type="entry name" value="START_2"/>
</dbReference>
<evidence type="ECO:0000313" key="2">
    <source>
        <dbReference type="EMBL" id="QEK50433.1"/>
    </source>
</evidence>
<accession>A0A5C0VF11</accession>
<dbReference type="Pfam" id="PF19569">
    <property type="entry name" value="START_2"/>
    <property type="match status" value="1"/>
</dbReference>
<organism evidence="2 3">
    <name type="scientific">Pedobacter aquae</name>
    <dbReference type="NCBI Taxonomy" id="2605747"/>
    <lineage>
        <taxon>Bacteria</taxon>
        <taxon>Pseudomonadati</taxon>
        <taxon>Bacteroidota</taxon>
        <taxon>Sphingobacteriia</taxon>
        <taxon>Sphingobacteriales</taxon>
        <taxon>Sphingobacteriaceae</taxon>
        <taxon>Pedobacter</taxon>
    </lineage>
</organism>
<evidence type="ECO:0000259" key="1">
    <source>
        <dbReference type="Pfam" id="PF19569"/>
    </source>
</evidence>